<dbReference type="EMBL" id="DS546577">
    <property type="protein sequence ID" value="EDQ48322.1"/>
    <property type="molecule type" value="Genomic_DNA"/>
</dbReference>
<feature type="transmembrane region" description="Helical" evidence="4">
    <location>
        <begin position="169"/>
        <end position="191"/>
    </location>
</feature>
<protein>
    <submittedName>
        <fullName evidence="6">Predicted protein</fullName>
    </submittedName>
</protein>
<evidence type="ECO:0000256" key="2">
    <source>
        <dbReference type="ARBA" id="ARBA00022741"/>
    </source>
</evidence>
<dbReference type="SUPFAM" id="SSF52540">
    <property type="entry name" value="P-loop containing nucleoside triphosphate hydrolases"/>
    <property type="match status" value="1"/>
</dbReference>
<evidence type="ECO:0000256" key="3">
    <source>
        <dbReference type="ARBA" id="ARBA00022840"/>
    </source>
</evidence>
<keyword evidence="4" id="KW-1133">Transmembrane helix</keyword>
<accession>A9U7N1</accession>
<feature type="non-terminal residue" evidence="6">
    <location>
        <position position="338"/>
    </location>
</feature>
<keyword evidence="4" id="KW-0812">Transmembrane</keyword>
<organism>
    <name type="scientific">Physcomitrium patens</name>
    <name type="common">Spreading-leaved earth moss</name>
    <name type="synonym">Physcomitrella patens</name>
    <dbReference type="NCBI Taxonomy" id="3218"/>
    <lineage>
        <taxon>Eukaryota</taxon>
        <taxon>Viridiplantae</taxon>
        <taxon>Streptophyta</taxon>
        <taxon>Embryophyta</taxon>
        <taxon>Bryophyta</taxon>
        <taxon>Bryophytina</taxon>
        <taxon>Bryopsida</taxon>
        <taxon>Funariidae</taxon>
        <taxon>Funariales</taxon>
        <taxon>Funariaceae</taxon>
        <taxon>Physcomitrium</taxon>
    </lineage>
</organism>
<dbReference type="PANTHER" id="PTHR43582">
    <property type="entry name" value="LINEARMYCIN RESISTANCE ATP-BINDING PROTEIN LNRL"/>
    <property type="match status" value="1"/>
</dbReference>
<dbReference type="PANTHER" id="PTHR43582:SF2">
    <property type="entry name" value="LINEARMYCIN RESISTANCE ATP-BINDING PROTEIN LNRL"/>
    <property type="match status" value="1"/>
</dbReference>
<proteinExistence type="predicted"/>
<feature type="domain" description="Daunorubicin resistance ATP-binding protein DrrA1/2-like C-terminal" evidence="5">
    <location>
        <begin position="78"/>
        <end position="160"/>
    </location>
</feature>
<keyword evidence="2" id="KW-0547">Nucleotide-binding</keyword>
<evidence type="ECO:0000313" key="6">
    <source>
        <dbReference type="EMBL" id="EDQ48322.1"/>
    </source>
</evidence>
<dbReference type="eggNOG" id="KOG0059">
    <property type="taxonomic scope" value="Eukaryota"/>
</dbReference>
<keyword evidence="4" id="KW-0472">Membrane</keyword>
<evidence type="ECO:0000256" key="1">
    <source>
        <dbReference type="ARBA" id="ARBA00022448"/>
    </source>
</evidence>
<keyword evidence="3" id="KW-0067">ATP-binding</keyword>
<sequence length="338" mass="36839">MKRRLNIACAIAHKPKLIIMDEPTVGIDPQSRNYILTSVRNLNESGCTIIYTSHYMEEVEEICSRIAIVDHGKIIAEGTKEQLKSTITDVKDIRIEVKSAQPAAAGALKTIPGVRTVLQEENMIRIHSDAAVDNLNRILKQLMDDGMEIRSVEEQEPNLETDFRDRRTLIFMLGFPIILMLILGLALTNAFSGDLSVGDLKVVVKDTTRGGPLSEAFTAFTKEAGKSGITFDSLPAGKNGRTEVENNRYVDYVELSGQGISLYGSSRSTIESNIVQGMLTSFADKYNAAAAVAQTEPAQVQAVFAGGAGSDYIKELSINADRTPGSIDYYALALTVMV</sequence>
<name>A9U7N1_PHYPA</name>
<dbReference type="InterPro" id="IPR025302">
    <property type="entry name" value="DrrA1/2-like_C"/>
</dbReference>
<evidence type="ECO:0000259" key="5">
    <source>
        <dbReference type="Pfam" id="PF13732"/>
    </source>
</evidence>
<dbReference type="InterPro" id="IPR027417">
    <property type="entry name" value="P-loop_NTPase"/>
</dbReference>
<gene>
    <name evidence="6" type="ORF">PHYPADRAFT_103976</name>
</gene>
<evidence type="ECO:0000256" key="4">
    <source>
        <dbReference type="SAM" id="Phobius"/>
    </source>
</evidence>
<dbReference type="Gene3D" id="3.40.50.300">
    <property type="entry name" value="P-loop containing nucleotide triphosphate hydrolases"/>
    <property type="match status" value="1"/>
</dbReference>
<dbReference type="GO" id="GO:0005524">
    <property type="term" value="F:ATP binding"/>
    <property type="evidence" value="ECO:0007669"/>
    <property type="project" value="UniProtKB-KW"/>
</dbReference>
<reference evidence="6" key="1">
    <citation type="journal article" date="2008" name="Science">
        <title>The Physcomitrella genome reveals evolutionary insights into the conquest of land by plants.</title>
        <authorList>
            <person name="Rensing S."/>
            <person name="Lang D."/>
            <person name="Zimmer A."/>
            <person name="Terry A."/>
            <person name="Salamov A."/>
            <person name="Shapiro H."/>
            <person name="Nishiyama T."/>
            <person name="Perroud P.-F."/>
            <person name="Lindquist E."/>
            <person name="Kamisugi Y."/>
            <person name="Tanahashi T."/>
            <person name="Sakakibara K."/>
            <person name="Fujita T."/>
            <person name="Oishi K."/>
            <person name="Shin-I T."/>
            <person name="Kuroki Y."/>
            <person name="Toyoda A."/>
            <person name="Suzuki Y."/>
            <person name="Hashimoto A."/>
            <person name="Yamaguchi K."/>
            <person name="Sugano A."/>
            <person name="Kohara Y."/>
            <person name="Fujiyama A."/>
            <person name="Anterola A."/>
            <person name="Aoki S."/>
            <person name="Ashton N."/>
            <person name="Barbazuk W.B."/>
            <person name="Barker E."/>
            <person name="Bennetzen J."/>
            <person name="Bezanilla M."/>
            <person name="Blankenship R."/>
            <person name="Cho S.H."/>
            <person name="Dutcher S."/>
            <person name="Estelle M."/>
            <person name="Fawcett J.A."/>
            <person name="Gundlach H."/>
            <person name="Hanada K."/>
            <person name="Heyl A."/>
            <person name="Hicks K.A."/>
            <person name="Hugh J."/>
            <person name="Lohr M."/>
            <person name="Mayer K."/>
            <person name="Melkozernov A."/>
            <person name="Murata T."/>
            <person name="Nelson D."/>
            <person name="Pils B."/>
            <person name="Prigge M."/>
            <person name="Reiss B."/>
            <person name="Renner T."/>
            <person name="Rombauts S."/>
            <person name="Rushton P."/>
            <person name="Sanderfoot A."/>
            <person name="Schween G."/>
            <person name="Shiu S.-H."/>
            <person name="Stueber K."/>
            <person name="Theodoulou F.L."/>
            <person name="Tu H."/>
            <person name="Van de Peer Y."/>
            <person name="Verrier P.J."/>
            <person name="Waters E."/>
            <person name="Wood A."/>
            <person name="Yang L."/>
            <person name="Cove D."/>
            <person name="Cuming A."/>
            <person name="Hasebe M."/>
            <person name="Lucas S."/>
            <person name="Mishler D.B."/>
            <person name="Reski R."/>
            <person name="Grigoriev I."/>
            <person name="Quatrano R.S."/>
            <person name="Boore J.L."/>
        </authorList>
    </citation>
    <scope>NUCLEOTIDE SEQUENCE [LARGE SCALE GENOMIC DNA]</scope>
</reference>
<keyword evidence="1" id="KW-0813">Transport</keyword>
<dbReference type="HOGENOM" id="CLU_000604_1_2_1"/>
<dbReference type="AlphaFoldDB" id="A9U7N1"/>
<dbReference type="Pfam" id="PF13732">
    <property type="entry name" value="DrrA1-3_C"/>
    <property type="match status" value="1"/>
</dbReference>